<dbReference type="EMBL" id="CM037620">
    <property type="protein sequence ID" value="KAH7995319.1"/>
    <property type="molecule type" value="Genomic_DNA"/>
</dbReference>
<keyword evidence="2" id="KW-1185">Reference proteome</keyword>
<name>A0ACB8ES49_9SAUR</name>
<comment type="caution">
    <text evidence="1">The sequence shown here is derived from an EMBL/GenBank/DDBJ whole genome shotgun (WGS) entry which is preliminary data.</text>
</comment>
<proteinExistence type="predicted"/>
<evidence type="ECO:0000313" key="2">
    <source>
        <dbReference type="Proteomes" id="UP000827872"/>
    </source>
</evidence>
<sequence length="427" mass="46182">MAASPPRPTPPQRLDWADGLGGGRQSEAEELLPAVRRWSAQRAPGPPACTKPPMRPVLARRRQRPIGAADRELASGDGGATPIAAPRRCCFRDLLAARSQEGASRGLRLGSTDGAGRCGLPGSSRHDRKRSPRSNRLEARMAMRLRPDDQAAEVEPRGCEGIRLTYESSSGGSLSCGYQGPLSLLIYAVDYEGILQVMEKPGPYEKGIGKIPMKDSDREKAAFATPRGAVSVRGDTLWLPWALAALHSSAYCKRMPLECRPQTGLVPEVARRRASILFLQPQTTARQNANTPTIELEAPGYQVEAVAALRFYLEGSWRLHHCYGPLPATVLDAIITKDHNPRECSRWYMHAFAFPGSLSPCPTVGQQQQVPTFSPGCGAAILAGVLPAQNCVGAEPPPPGLTAARWPTPDFDSRAYAAMRPASQRLD</sequence>
<gene>
    <name evidence="1" type="ORF">K3G42_024576</name>
</gene>
<reference evidence="1" key="1">
    <citation type="submission" date="2021-08" db="EMBL/GenBank/DDBJ databases">
        <title>The first chromosome-level gecko genome reveals the dynamic sex chromosomes of Neotropical dwarf geckos (Sphaerodactylidae: Sphaerodactylus).</title>
        <authorList>
            <person name="Pinto B.J."/>
            <person name="Keating S.E."/>
            <person name="Gamble T."/>
        </authorList>
    </citation>
    <scope>NUCLEOTIDE SEQUENCE</scope>
    <source>
        <strain evidence="1">TG3544</strain>
    </source>
</reference>
<dbReference type="Proteomes" id="UP000827872">
    <property type="component" value="Linkage Group LG07"/>
</dbReference>
<accession>A0ACB8ES49</accession>
<protein>
    <submittedName>
        <fullName evidence="1">Uncharacterized protein</fullName>
    </submittedName>
</protein>
<evidence type="ECO:0000313" key="1">
    <source>
        <dbReference type="EMBL" id="KAH7995319.1"/>
    </source>
</evidence>
<organism evidence="1 2">
    <name type="scientific">Sphaerodactylus townsendi</name>
    <dbReference type="NCBI Taxonomy" id="933632"/>
    <lineage>
        <taxon>Eukaryota</taxon>
        <taxon>Metazoa</taxon>
        <taxon>Chordata</taxon>
        <taxon>Craniata</taxon>
        <taxon>Vertebrata</taxon>
        <taxon>Euteleostomi</taxon>
        <taxon>Lepidosauria</taxon>
        <taxon>Squamata</taxon>
        <taxon>Bifurcata</taxon>
        <taxon>Gekkota</taxon>
        <taxon>Sphaerodactylidae</taxon>
        <taxon>Sphaerodactylus</taxon>
    </lineage>
</organism>